<dbReference type="InterPro" id="IPR010130">
    <property type="entry name" value="T1SS_OMP_TolC"/>
</dbReference>
<dbReference type="InterPro" id="IPR006664">
    <property type="entry name" value="OMP_bac"/>
</dbReference>
<dbReference type="GO" id="GO:0015288">
    <property type="term" value="F:porin activity"/>
    <property type="evidence" value="ECO:0007669"/>
    <property type="project" value="TreeGrafter"/>
</dbReference>
<dbReference type="InterPro" id="IPR036737">
    <property type="entry name" value="OmpA-like_sf"/>
</dbReference>
<evidence type="ECO:0000313" key="12">
    <source>
        <dbReference type="Proteomes" id="UP000652567"/>
    </source>
</evidence>
<dbReference type="Proteomes" id="UP000652567">
    <property type="component" value="Unassembled WGS sequence"/>
</dbReference>
<evidence type="ECO:0000256" key="4">
    <source>
        <dbReference type="ARBA" id="ARBA00022452"/>
    </source>
</evidence>
<accession>A0A928V2K8</accession>
<dbReference type="InterPro" id="IPR051906">
    <property type="entry name" value="TolC-like"/>
</dbReference>
<keyword evidence="12" id="KW-1185">Reference proteome</keyword>
<sequence length="598" mass="65152">MNHRSSAGSLGARLSTLFMVIVAGGSMAAQAQKPPASSVTEAVLQAIEYNPDVQASYHAFRASAHDVTIARAGWLPTVDVNAAAGTANREYDGRASYDTGYAEVSLSQSLFNGFRTTGEIEHFSSARQVRYYELLNQIEDTALETVRSFEDVVRTRELVSLARANYAKHREVLGQIEERVGSGVGRRVDLEQVGGRLALAESNLLTEASNLHDATARYLRAVGTLPAEQLQVVELAEDKWLPADISAALNLAYQGNAGFHAAIKNISAAQATVKIERSGYLPKAELRARQNITRNNNGFDDRVDRNRYGEEGVVELALSYNLYSGGANRAAVRRSLEEVNQAKDVRDQVCVDLRQTTQVAFNDTLRIREQLQSLEQHRLASDKVRHAYSEQFNIGQRTLLDLLDAENEFFQSSRAAINASSDLTIAQARTLAAMGKLLPALSIVREGLNLLGNANINQLQVDAATACPSDAPIALRRDDLISTTVPISSDALFAVNSSDLNPGSTGNLDRLLQQIRETPKVVEIRVTGHTDASGSDQINQPLSRARAQKVRDYLVLNGLELSNIIVEGFGSSRPIADNATEAGRASNRRVDITVVSQR</sequence>
<name>A0A928V2K8_9GAMM</name>
<feature type="domain" description="OmpA-like" evidence="10">
    <location>
        <begin position="480"/>
        <end position="598"/>
    </location>
</feature>
<dbReference type="SUPFAM" id="SSF103088">
    <property type="entry name" value="OmpA-like"/>
    <property type="match status" value="1"/>
</dbReference>
<dbReference type="GO" id="GO:1990281">
    <property type="term" value="C:efflux pump complex"/>
    <property type="evidence" value="ECO:0007669"/>
    <property type="project" value="TreeGrafter"/>
</dbReference>
<evidence type="ECO:0000256" key="8">
    <source>
        <dbReference type="PROSITE-ProRule" id="PRU00473"/>
    </source>
</evidence>
<comment type="caution">
    <text evidence="11">The sequence shown here is derived from an EMBL/GenBank/DDBJ whole genome shotgun (WGS) entry which is preliminary data.</text>
</comment>
<keyword evidence="9" id="KW-0732">Signal</keyword>
<reference evidence="11" key="1">
    <citation type="submission" date="2018-07" db="EMBL/GenBank/DDBJ databases">
        <title>Genome assembly of strain Ka43.</title>
        <authorList>
            <person name="Kukolya J."/>
            <person name="Nagy I."/>
            <person name="Horvath B."/>
            <person name="Toth A."/>
        </authorList>
    </citation>
    <scope>NUCLEOTIDE SEQUENCE</scope>
    <source>
        <strain evidence="11">KB43</strain>
    </source>
</reference>
<protein>
    <submittedName>
        <fullName evidence="11">Agglutination protein</fullName>
    </submittedName>
</protein>
<keyword evidence="5" id="KW-0812">Transmembrane</keyword>
<evidence type="ECO:0000256" key="3">
    <source>
        <dbReference type="ARBA" id="ARBA00022448"/>
    </source>
</evidence>
<evidence type="ECO:0000256" key="2">
    <source>
        <dbReference type="ARBA" id="ARBA00007613"/>
    </source>
</evidence>
<dbReference type="GO" id="GO:0015562">
    <property type="term" value="F:efflux transmembrane transporter activity"/>
    <property type="evidence" value="ECO:0007669"/>
    <property type="project" value="InterPro"/>
</dbReference>
<organism evidence="11 12">
    <name type="scientific">Cellvibrio polysaccharolyticus</name>
    <dbReference type="NCBI Taxonomy" id="2082724"/>
    <lineage>
        <taxon>Bacteria</taxon>
        <taxon>Pseudomonadati</taxon>
        <taxon>Pseudomonadota</taxon>
        <taxon>Gammaproteobacteria</taxon>
        <taxon>Cellvibrionales</taxon>
        <taxon>Cellvibrionaceae</taxon>
        <taxon>Cellvibrio</taxon>
    </lineage>
</organism>
<evidence type="ECO:0000256" key="7">
    <source>
        <dbReference type="ARBA" id="ARBA00023237"/>
    </source>
</evidence>
<proteinExistence type="inferred from homology"/>
<dbReference type="EMBL" id="PRDL01000001">
    <property type="protein sequence ID" value="MBE8717127.1"/>
    <property type="molecule type" value="Genomic_DNA"/>
</dbReference>
<keyword evidence="3" id="KW-0813">Transport</keyword>
<feature type="chain" id="PRO_5037713805" evidence="9">
    <location>
        <begin position="32"/>
        <end position="598"/>
    </location>
</feature>
<dbReference type="InterPro" id="IPR006665">
    <property type="entry name" value="OmpA-like"/>
</dbReference>
<dbReference type="GO" id="GO:0009279">
    <property type="term" value="C:cell outer membrane"/>
    <property type="evidence" value="ECO:0007669"/>
    <property type="project" value="UniProtKB-SubCell"/>
</dbReference>
<dbReference type="Pfam" id="PF02321">
    <property type="entry name" value="OEP"/>
    <property type="match status" value="2"/>
</dbReference>
<evidence type="ECO:0000256" key="5">
    <source>
        <dbReference type="ARBA" id="ARBA00022692"/>
    </source>
</evidence>
<dbReference type="Gene3D" id="1.20.1600.10">
    <property type="entry name" value="Outer membrane efflux proteins (OEP)"/>
    <property type="match status" value="1"/>
</dbReference>
<dbReference type="Pfam" id="PF00691">
    <property type="entry name" value="OmpA"/>
    <property type="match status" value="1"/>
</dbReference>
<evidence type="ECO:0000256" key="6">
    <source>
        <dbReference type="ARBA" id="ARBA00023136"/>
    </source>
</evidence>
<dbReference type="Gene3D" id="3.30.1330.60">
    <property type="entry name" value="OmpA-like domain"/>
    <property type="match status" value="1"/>
</dbReference>
<dbReference type="PROSITE" id="PS51123">
    <property type="entry name" value="OMPA_2"/>
    <property type="match status" value="1"/>
</dbReference>
<dbReference type="PRINTS" id="PR01021">
    <property type="entry name" value="OMPADOMAIN"/>
</dbReference>
<dbReference type="SUPFAM" id="SSF56954">
    <property type="entry name" value="Outer membrane efflux proteins (OEP)"/>
    <property type="match status" value="1"/>
</dbReference>
<dbReference type="RefSeq" id="WP_202987645.1">
    <property type="nucleotide sequence ID" value="NZ_PRDL01000001.1"/>
</dbReference>
<evidence type="ECO:0000256" key="1">
    <source>
        <dbReference type="ARBA" id="ARBA00004442"/>
    </source>
</evidence>
<dbReference type="AlphaFoldDB" id="A0A928V2K8"/>
<evidence type="ECO:0000256" key="9">
    <source>
        <dbReference type="SAM" id="SignalP"/>
    </source>
</evidence>
<dbReference type="InterPro" id="IPR003423">
    <property type="entry name" value="OMP_efflux"/>
</dbReference>
<comment type="subcellular location">
    <subcellularLocation>
        <location evidence="1">Cell outer membrane</location>
    </subcellularLocation>
</comment>
<dbReference type="NCBIfam" id="TIGR01844">
    <property type="entry name" value="type_I_sec_TolC"/>
    <property type="match status" value="1"/>
</dbReference>
<dbReference type="CDD" id="cd07185">
    <property type="entry name" value="OmpA_C-like"/>
    <property type="match status" value="1"/>
</dbReference>
<gene>
    <name evidence="11" type="ORF">C4F51_07995</name>
</gene>
<keyword evidence="6 8" id="KW-0472">Membrane</keyword>
<comment type="similarity">
    <text evidence="2">Belongs to the outer membrane factor (OMF) (TC 1.B.17) family.</text>
</comment>
<evidence type="ECO:0000313" key="11">
    <source>
        <dbReference type="EMBL" id="MBE8717127.1"/>
    </source>
</evidence>
<evidence type="ECO:0000259" key="10">
    <source>
        <dbReference type="PROSITE" id="PS51123"/>
    </source>
</evidence>
<dbReference type="PANTHER" id="PTHR30026">
    <property type="entry name" value="OUTER MEMBRANE PROTEIN TOLC"/>
    <property type="match status" value="1"/>
</dbReference>
<feature type="signal peptide" evidence="9">
    <location>
        <begin position="1"/>
        <end position="31"/>
    </location>
</feature>
<dbReference type="PANTHER" id="PTHR30026:SF22">
    <property type="entry name" value="OUTER MEMBRANE EFFLUX PROTEIN"/>
    <property type="match status" value="1"/>
</dbReference>
<keyword evidence="4" id="KW-1134">Transmembrane beta strand</keyword>
<keyword evidence="7" id="KW-0998">Cell outer membrane</keyword>